<evidence type="ECO:0000313" key="1">
    <source>
        <dbReference type="EMBL" id="MFC5849593.1"/>
    </source>
</evidence>
<sequence length="128" mass="14315">MTLDSGIMGRVKDLARSQNLSVARMIDELLEQALAEVDSELATTFLVPKLERVIQEALDRSLSDFRSLQARSAREAMIAADTSVNVLGRLLGFTPDDVVAYREEMWRRSYQSLRHHLPQEGAGAEAQL</sequence>
<gene>
    <name evidence="1" type="ORF">ACFPQ6_14900</name>
</gene>
<name>A0ABW1DLM2_9DEIO</name>
<protein>
    <recommendedName>
        <fullName evidence="3">Ribbon-helix-helix protein CopG domain-containing protein</fullName>
    </recommendedName>
</protein>
<evidence type="ECO:0008006" key="3">
    <source>
        <dbReference type="Google" id="ProtNLM"/>
    </source>
</evidence>
<dbReference type="RefSeq" id="WP_380050874.1">
    <property type="nucleotide sequence ID" value="NZ_JBHSOH010000029.1"/>
</dbReference>
<evidence type="ECO:0000313" key="2">
    <source>
        <dbReference type="Proteomes" id="UP001595979"/>
    </source>
</evidence>
<dbReference type="Proteomes" id="UP001595979">
    <property type="component" value="Unassembled WGS sequence"/>
</dbReference>
<organism evidence="1 2">
    <name type="scientific">Deinococcus petrolearius</name>
    <dbReference type="NCBI Taxonomy" id="1751295"/>
    <lineage>
        <taxon>Bacteria</taxon>
        <taxon>Thermotogati</taxon>
        <taxon>Deinococcota</taxon>
        <taxon>Deinococci</taxon>
        <taxon>Deinococcales</taxon>
        <taxon>Deinococcaceae</taxon>
        <taxon>Deinococcus</taxon>
    </lineage>
</organism>
<dbReference type="EMBL" id="JBHSOH010000029">
    <property type="protein sequence ID" value="MFC5849593.1"/>
    <property type="molecule type" value="Genomic_DNA"/>
</dbReference>
<keyword evidence="2" id="KW-1185">Reference proteome</keyword>
<comment type="caution">
    <text evidence="1">The sequence shown here is derived from an EMBL/GenBank/DDBJ whole genome shotgun (WGS) entry which is preliminary data.</text>
</comment>
<proteinExistence type="predicted"/>
<reference evidence="2" key="1">
    <citation type="journal article" date="2019" name="Int. J. Syst. Evol. Microbiol.">
        <title>The Global Catalogue of Microorganisms (GCM) 10K type strain sequencing project: providing services to taxonomists for standard genome sequencing and annotation.</title>
        <authorList>
            <consortium name="The Broad Institute Genomics Platform"/>
            <consortium name="The Broad Institute Genome Sequencing Center for Infectious Disease"/>
            <person name="Wu L."/>
            <person name="Ma J."/>
        </authorList>
    </citation>
    <scope>NUCLEOTIDE SEQUENCE [LARGE SCALE GENOMIC DNA]</scope>
    <source>
        <strain evidence="2">CGMCC 1.15053</strain>
    </source>
</reference>
<accession>A0ABW1DLM2</accession>